<sequence>MMTREGEEDDSSADEGEIQGRLAFMGEKITDPKNRTGVFEATEEMASEERLVLESRDEDEEEEERRWEEEQLRKGYGKRVEEAPPRSTPAAPAGPSQAQVPAYITAVQPVVPSGGVRGFGRPLEGLSIAQQAEAAMRSLKRVFRDYGKLIRGPRMICTGARESGINSPECYLF</sequence>
<keyword evidence="2" id="KW-0539">Nucleus</keyword>
<feature type="compositionally biased region" description="Basic and acidic residues" evidence="3">
    <location>
        <begin position="64"/>
        <end position="84"/>
    </location>
</feature>
<evidence type="ECO:0000313" key="5">
    <source>
        <dbReference type="Proteomes" id="UP001605036"/>
    </source>
</evidence>
<dbReference type="PANTHER" id="PTHR12214">
    <property type="entry name" value="GC-RICH SEQUENCE DNA-BINDING FACTOR"/>
    <property type="match status" value="1"/>
</dbReference>
<comment type="subcellular location">
    <subcellularLocation>
        <location evidence="1">Nucleus</location>
    </subcellularLocation>
</comment>
<reference evidence="4 5" key="1">
    <citation type="submission" date="2024-09" db="EMBL/GenBank/DDBJ databases">
        <title>Chromosome-scale assembly of Riccia fluitans.</title>
        <authorList>
            <person name="Paukszto L."/>
            <person name="Sawicki J."/>
            <person name="Karawczyk K."/>
            <person name="Piernik-Szablinska J."/>
            <person name="Szczecinska M."/>
            <person name="Mazdziarz M."/>
        </authorList>
    </citation>
    <scope>NUCLEOTIDE SEQUENCE [LARGE SCALE GENOMIC DNA]</scope>
    <source>
        <strain evidence="4">Rf_01</strain>
        <tissue evidence="4">Aerial parts of the thallus</tissue>
    </source>
</reference>
<evidence type="ECO:0000256" key="2">
    <source>
        <dbReference type="ARBA" id="ARBA00023242"/>
    </source>
</evidence>
<dbReference type="PANTHER" id="PTHR12214:SF0">
    <property type="entry name" value="LD29489P"/>
    <property type="match status" value="1"/>
</dbReference>
<evidence type="ECO:0000313" key="4">
    <source>
        <dbReference type="EMBL" id="KAL2631117.1"/>
    </source>
</evidence>
<dbReference type="AlphaFoldDB" id="A0ABD1YNW7"/>
<keyword evidence="5" id="KW-1185">Reference proteome</keyword>
<dbReference type="EMBL" id="JBHFFA010000004">
    <property type="protein sequence ID" value="KAL2631117.1"/>
    <property type="molecule type" value="Genomic_DNA"/>
</dbReference>
<dbReference type="Proteomes" id="UP001605036">
    <property type="component" value="Unassembled WGS sequence"/>
</dbReference>
<evidence type="ECO:0000256" key="3">
    <source>
        <dbReference type="SAM" id="MobiDB-lite"/>
    </source>
</evidence>
<name>A0ABD1YNW7_9MARC</name>
<organism evidence="4 5">
    <name type="scientific">Riccia fluitans</name>
    <dbReference type="NCBI Taxonomy" id="41844"/>
    <lineage>
        <taxon>Eukaryota</taxon>
        <taxon>Viridiplantae</taxon>
        <taxon>Streptophyta</taxon>
        <taxon>Embryophyta</taxon>
        <taxon>Marchantiophyta</taxon>
        <taxon>Marchantiopsida</taxon>
        <taxon>Marchantiidae</taxon>
        <taxon>Marchantiales</taxon>
        <taxon>Ricciaceae</taxon>
        <taxon>Riccia</taxon>
    </lineage>
</organism>
<feature type="region of interest" description="Disordered" evidence="3">
    <location>
        <begin position="1"/>
        <end position="97"/>
    </location>
</feature>
<comment type="caution">
    <text evidence="4">The sequence shown here is derived from an EMBL/GenBank/DDBJ whole genome shotgun (WGS) entry which is preliminary data.</text>
</comment>
<dbReference type="InterPro" id="IPR012890">
    <property type="entry name" value="GCFC2-like"/>
</dbReference>
<accession>A0ABD1YNW7</accession>
<dbReference type="GO" id="GO:0005634">
    <property type="term" value="C:nucleus"/>
    <property type="evidence" value="ECO:0007669"/>
    <property type="project" value="UniProtKB-SubCell"/>
</dbReference>
<proteinExistence type="predicted"/>
<evidence type="ECO:0000256" key="1">
    <source>
        <dbReference type="ARBA" id="ARBA00004123"/>
    </source>
</evidence>
<gene>
    <name evidence="4" type="ORF">R1flu_015803</name>
</gene>
<protein>
    <submittedName>
        <fullName evidence="4">Uncharacterized protein</fullName>
    </submittedName>
</protein>
<feature type="compositionally biased region" description="Acidic residues" evidence="3">
    <location>
        <begin position="1"/>
        <end position="17"/>
    </location>
</feature>